<dbReference type="PANTHER" id="PTHR35580:SF1">
    <property type="entry name" value="PHYTASE-LIKE DOMAIN-CONTAINING PROTEIN"/>
    <property type="match status" value="1"/>
</dbReference>
<dbReference type="SUPFAM" id="SSF101898">
    <property type="entry name" value="NHL repeat"/>
    <property type="match status" value="1"/>
</dbReference>
<keyword evidence="4" id="KW-1185">Reference proteome</keyword>
<feature type="compositionally biased region" description="Pro residues" evidence="1">
    <location>
        <begin position="1162"/>
        <end position="1173"/>
    </location>
</feature>
<dbReference type="InterPro" id="IPR011042">
    <property type="entry name" value="6-blade_b-propeller_TolB-like"/>
</dbReference>
<reference evidence="3 4" key="1">
    <citation type="journal article" date="2016" name="Genome Announc.">
        <title>Draft Genome Sequence of the Anaerobic Ammonium-Oxidizing Bacterium 'Candidatus Brocadia sp. 40'.</title>
        <authorList>
            <person name="Ali M."/>
            <person name="Haroon M.F."/>
            <person name="Narita Y."/>
            <person name="Zhang L."/>
            <person name="Rangel Shaw D."/>
            <person name="Okabe S."/>
            <person name="Saikaly P.E."/>
        </authorList>
    </citation>
    <scope>NUCLEOTIDE SEQUENCE [LARGE SCALE GENOMIC DNA]</scope>
    <source>
        <strain evidence="3 4">40</strain>
    </source>
</reference>
<dbReference type="InterPro" id="IPR010620">
    <property type="entry name" value="SBBP_repeat"/>
</dbReference>
<feature type="domain" description="DUF7948" evidence="2">
    <location>
        <begin position="101"/>
        <end position="300"/>
    </location>
</feature>
<accession>A0A1V6M2Y0</accession>
<feature type="region of interest" description="Disordered" evidence="1">
    <location>
        <begin position="312"/>
        <end position="341"/>
    </location>
</feature>
<dbReference type="Proteomes" id="UP000242219">
    <property type="component" value="Unassembled WGS sequence"/>
</dbReference>
<proteinExistence type="predicted"/>
<sequence length="1272" mass="134682">MGNFLVSSVFLNGRDCEMGHTNMQDNTVRGLHVRKRSKVFRYCVVVSSLFVTSMIMDTALTRASAEHQVISGSVAGSNPQSTGETAPSRVVETYGKLPLYFIRNDGQMDGEVKFYEKGSGHATFFTGRGVTLSLSRKQEKETSDRDEEGSKTVTAGDTIKPGSPALQERRLATDDKDAASKRERPHTVHTTHNTATPQLVKLVPLGAKKNPEIVAEGQQECKVNYLIGNDPAKWKTSIPTYQSVVYRELYKGIDMKFYGNNRQMEYDIIVKPGASPSRVQLSYEGVEDVRIHENGDMEIVLGSSLKEGAAEGSQRKLVKKRQPPESPFAKGEAGVSVETGESRERNERAILQKKPYVYQIIDGKKVEIDGKFRVLSSGHGIRNRKSETCDGLSRANNQTSSFIYGFTVASYDKRYPLVIDPTLIYSTYLGGSGSDVGFGIAVDSAGNAYVTGITLSSDFPTKNAMYGTNTGNVDAFVTKLDASGTSLSYSTYLGGIGGDWGYGIAVDDAGNAYITGWTGSSDFPMENAMYGTNTGYYDVFVTKLDASGASLSYSTYLGGSDNDSGYSIAVDSGGNAYVTGYTYSSDFPTVNALYGSFNGGYNDVFVTKLDASGTSLSYSTYLGGIGGDWGYGIAVDDAGNAYITGWTGSSDFPMENAMYGTNTGYYDVFVTKLDASGASLSYSTYLGGSDNDSGYSIAVDSGGNAYVTGYTYSSDFPTVNALYGSFNGGYNDVFVTKLDASGTSLSYSTYLGGSDYDEGHSIAVDSSGNAYVTGWTVSSDFPTVNALYGSNTGNVDAFVTKIAASGTSLSYSTYLGGSNYDGGHSIAVDSAGNAYVTGYTWSSDFPTKNAFDGSFNGGSYDVFVTKIDASGASLSYSTYLGGSDYDEGHSIAVDSSGNAYVTGWTVSSDFPTVNALYGSNTGNVDAFVTKIAASGTSLSYSTYLGGSNYDGGHSIAVDSAGNAYVTGYTWSSDFPTKNAFDGSFNGGSYDVFVTKIDASGASLSYSTYLGGSDYDEGHSIAVDSSGNAYVTGWTVSSDFPTVNALYGSNTGFYDAFVTKIDASGTSLSYSTYLGGSDYDVGNSIAIDCAGNAYVTGETDSSDFSTKNAMYGTHNGGYTDAFVTKIGADAMPTPVATPTPSPTVTATPGAPTPTPMVTSTPGTPTPTPSPTPEPCKPKKLHVSPKSLKLARLTSVQKIVTLTCKKGLPSANRLVKVKIVSGKKRVTVLPAMKETDEHGKAAFTITATEKTGNAVVRFKYKNLTGDVTVKVKKK</sequence>
<feature type="compositionally biased region" description="Basic and acidic residues" evidence="1">
    <location>
        <begin position="167"/>
        <end position="186"/>
    </location>
</feature>
<dbReference type="InterPro" id="IPR052918">
    <property type="entry name" value="Motility_Chemotaxis_Reg"/>
</dbReference>
<name>A0A1V6M2Y0_9BACT</name>
<gene>
    <name evidence="3" type="ORF">BIY37_01630</name>
</gene>
<feature type="region of interest" description="Disordered" evidence="1">
    <location>
        <begin position="1132"/>
        <end position="1180"/>
    </location>
</feature>
<feature type="region of interest" description="Disordered" evidence="1">
    <location>
        <begin position="133"/>
        <end position="190"/>
    </location>
</feature>
<evidence type="ECO:0000313" key="4">
    <source>
        <dbReference type="Proteomes" id="UP000242219"/>
    </source>
</evidence>
<evidence type="ECO:0000259" key="2">
    <source>
        <dbReference type="Pfam" id="PF25778"/>
    </source>
</evidence>
<feature type="domain" description="DUF7948" evidence="2">
    <location>
        <begin position="348"/>
        <end position="422"/>
    </location>
</feature>
<dbReference type="Pfam" id="PF06739">
    <property type="entry name" value="SBBP"/>
    <property type="match status" value="11"/>
</dbReference>
<evidence type="ECO:0000256" key="1">
    <source>
        <dbReference type="SAM" id="MobiDB-lite"/>
    </source>
</evidence>
<dbReference type="Pfam" id="PF25778">
    <property type="entry name" value="DUF7948"/>
    <property type="match status" value="2"/>
</dbReference>
<dbReference type="EMBL" id="MJUW02000021">
    <property type="protein sequence ID" value="OQD46735.1"/>
    <property type="molecule type" value="Genomic_DNA"/>
</dbReference>
<dbReference type="PANTHER" id="PTHR35580">
    <property type="entry name" value="CELL SURFACE GLYCOPROTEIN (S-LAYER PROTEIN)-LIKE PROTEIN"/>
    <property type="match status" value="1"/>
</dbReference>
<protein>
    <recommendedName>
        <fullName evidence="2">DUF7948 domain-containing protein</fullName>
    </recommendedName>
</protein>
<dbReference type="InterPro" id="IPR057708">
    <property type="entry name" value="DUF7948"/>
</dbReference>
<comment type="caution">
    <text evidence="3">The sequence shown here is derived from an EMBL/GenBank/DDBJ whole genome shotgun (WGS) entry which is preliminary data.</text>
</comment>
<evidence type="ECO:0000313" key="3">
    <source>
        <dbReference type="EMBL" id="OQD46735.1"/>
    </source>
</evidence>
<feature type="compositionally biased region" description="Low complexity" evidence="1">
    <location>
        <begin position="1141"/>
        <end position="1161"/>
    </location>
</feature>
<dbReference type="Gene3D" id="2.120.10.30">
    <property type="entry name" value="TolB, C-terminal domain"/>
    <property type="match status" value="1"/>
</dbReference>
<organism evidence="3 4">
    <name type="scientific">Candidatus Brocadia sapporoensis</name>
    <dbReference type="NCBI Taxonomy" id="392547"/>
    <lineage>
        <taxon>Bacteria</taxon>
        <taxon>Pseudomonadati</taxon>
        <taxon>Planctomycetota</taxon>
        <taxon>Candidatus Brocadiia</taxon>
        <taxon>Candidatus Brocadiales</taxon>
        <taxon>Candidatus Brocadiaceae</taxon>
        <taxon>Candidatus Brocadia</taxon>
    </lineage>
</organism>
<dbReference type="AlphaFoldDB" id="A0A1V6M2Y0"/>